<reference evidence="2 3" key="1">
    <citation type="submission" date="2014-04" db="EMBL/GenBank/DDBJ databases">
        <authorList>
            <consortium name="DOE Joint Genome Institute"/>
            <person name="Kuo A."/>
            <person name="Girlanda M."/>
            <person name="Perotto S."/>
            <person name="Kohler A."/>
            <person name="Nagy L.G."/>
            <person name="Floudas D."/>
            <person name="Copeland A."/>
            <person name="Barry K.W."/>
            <person name="Cichocki N."/>
            <person name="Veneault-Fourrey C."/>
            <person name="LaButti K."/>
            <person name="Lindquist E.A."/>
            <person name="Lipzen A."/>
            <person name="Lundell T."/>
            <person name="Morin E."/>
            <person name="Murat C."/>
            <person name="Sun H."/>
            <person name="Tunlid A."/>
            <person name="Henrissat B."/>
            <person name="Grigoriev I.V."/>
            <person name="Hibbett D.S."/>
            <person name="Martin F."/>
            <person name="Nordberg H.P."/>
            <person name="Cantor M.N."/>
            <person name="Hua S.X."/>
        </authorList>
    </citation>
    <scope>NUCLEOTIDE SEQUENCE [LARGE SCALE GENOMIC DNA]</scope>
    <source>
        <strain evidence="2 3">MUT 4182</strain>
    </source>
</reference>
<evidence type="ECO:0000313" key="2">
    <source>
        <dbReference type="EMBL" id="KIO21088.1"/>
    </source>
</evidence>
<reference evidence="3" key="2">
    <citation type="submission" date="2015-01" db="EMBL/GenBank/DDBJ databases">
        <title>Evolutionary Origins and Diversification of the Mycorrhizal Mutualists.</title>
        <authorList>
            <consortium name="DOE Joint Genome Institute"/>
            <consortium name="Mycorrhizal Genomics Consortium"/>
            <person name="Kohler A."/>
            <person name="Kuo A."/>
            <person name="Nagy L.G."/>
            <person name="Floudas D."/>
            <person name="Copeland A."/>
            <person name="Barry K.W."/>
            <person name="Cichocki N."/>
            <person name="Veneault-Fourrey C."/>
            <person name="LaButti K."/>
            <person name="Lindquist E.A."/>
            <person name="Lipzen A."/>
            <person name="Lundell T."/>
            <person name="Morin E."/>
            <person name="Murat C."/>
            <person name="Riley R."/>
            <person name="Ohm R."/>
            <person name="Sun H."/>
            <person name="Tunlid A."/>
            <person name="Henrissat B."/>
            <person name="Grigoriev I.V."/>
            <person name="Hibbett D.S."/>
            <person name="Martin F."/>
        </authorList>
    </citation>
    <scope>NUCLEOTIDE SEQUENCE [LARGE SCALE GENOMIC DNA]</scope>
    <source>
        <strain evidence="3">MUT 4182</strain>
    </source>
</reference>
<dbReference type="InterPro" id="IPR051052">
    <property type="entry name" value="Diverse_substrate_MTase"/>
</dbReference>
<gene>
    <name evidence="2" type="ORF">M407DRAFT_130856</name>
</gene>
<dbReference type="InterPro" id="IPR029063">
    <property type="entry name" value="SAM-dependent_MTases_sf"/>
</dbReference>
<dbReference type="SUPFAM" id="SSF53335">
    <property type="entry name" value="S-adenosyl-L-methionine-dependent methyltransferases"/>
    <property type="match status" value="1"/>
</dbReference>
<evidence type="ECO:0000313" key="3">
    <source>
        <dbReference type="Proteomes" id="UP000054248"/>
    </source>
</evidence>
<dbReference type="InterPro" id="IPR013216">
    <property type="entry name" value="Methyltransf_11"/>
</dbReference>
<dbReference type="Gene3D" id="3.40.50.150">
    <property type="entry name" value="Vaccinia Virus protein VP39"/>
    <property type="match status" value="1"/>
</dbReference>
<dbReference type="AlphaFoldDB" id="A0A0C3KHY2"/>
<dbReference type="PANTHER" id="PTHR44942">
    <property type="entry name" value="METHYLTRANSF_11 DOMAIN-CONTAINING PROTEIN"/>
    <property type="match status" value="1"/>
</dbReference>
<feature type="non-terminal residue" evidence="2">
    <location>
        <position position="1"/>
    </location>
</feature>
<protein>
    <recommendedName>
        <fullName evidence="1">Methyltransferase type 11 domain-containing protein</fullName>
    </recommendedName>
</protein>
<keyword evidence="3" id="KW-1185">Reference proteome</keyword>
<dbReference type="EMBL" id="KN823150">
    <property type="protein sequence ID" value="KIO21088.1"/>
    <property type="molecule type" value="Genomic_DNA"/>
</dbReference>
<evidence type="ECO:0000259" key="1">
    <source>
        <dbReference type="Pfam" id="PF08241"/>
    </source>
</evidence>
<dbReference type="OrthoDB" id="66144at2759"/>
<sequence>VDERASCREGVFDRTGEEDGWADLVVVAQAWHWCPDFDKALAEFSRVLKPGGVVALIWNLEDIDVAWVAANRKAYEAHEQGTPQFRLGLWRKMYQVPAIRFFSRQEEREVTWTLPTTVDRVVERVFTKSYVAVLDQDEKDRLRNTIKANTEKGEGLVWIDREQGTFEYPHKNLVVILKKD</sequence>
<dbReference type="Proteomes" id="UP000054248">
    <property type="component" value="Unassembled WGS sequence"/>
</dbReference>
<feature type="domain" description="Methyltransferase type 11" evidence="1">
    <location>
        <begin position="8"/>
        <end position="55"/>
    </location>
</feature>
<dbReference type="GO" id="GO:0008757">
    <property type="term" value="F:S-adenosylmethionine-dependent methyltransferase activity"/>
    <property type="evidence" value="ECO:0007669"/>
    <property type="project" value="InterPro"/>
</dbReference>
<dbReference type="HOGENOM" id="CLU_049344_3_1_1"/>
<dbReference type="PANTHER" id="PTHR44942:SF11">
    <property type="entry name" value="METHYLTRANSFERASE DDB_G0268948"/>
    <property type="match status" value="1"/>
</dbReference>
<proteinExistence type="predicted"/>
<name>A0A0C3KHY2_9AGAM</name>
<accession>A0A0C3KHY2</accession>
<dbReference type="STRING" id="1051891.A0A0C3KHY2"/>
<organism evidence="2 3">
    <name type="scientific">Tulasnella calospora MUT 4182</name>
    <dbReference type="NCBI Taxonomy" id="1051891"/>
    <lineage>
        <taxon>Eukaryota</taxon>
        <taxon>Fungi</taxon>
        <taxon>Dikarya</taxon>
        <taxon>Basidiomycota</taxon>
        <taxon>Agaricomycotina</taxon>
        <taxon>Agaricomycetes</taxon>
        <taxon>Cantharellales</taxon>
        <taxon>Tulasnellaceae</taxon>
        <taxon>Tulasnella</taxon>
    </lineage>
</organism>
<dbReference type="Pfam" id="PF08241">
    <property type="entry name" value="Methyltransf_11"/>
    <property type="match status" value="1"/>
</dbReference>